<feature type="domain" description="DUF2520" evidence="2">
    <location>
        <begin position="122"/>
        <end position="246"/>
    </location>
</feature>
<dbReference type="Pfam" id="PF10728">
    <property type="entry name" value="DUF2520"/>
    <property type="match status" value="1"/>
</dbReference>
<name>A0A1I6TES6_9FLAO</name>
<reference evidence="3 4" key="1">
    <citation type="submission" date="2016-10" db="EMBL/GenBank/DDBJ databases">
        <authorList>
            <person name="de Groot N.N."/>
        </authorList>
    </citation>
    <scope>NUCLEOTIDE SEQUENCE [LARGE SCALE GENOMIC DNA]</scope>
    <source>
        <strain evidence="3 4">CGMCC 1.6114</strain>
    </source>
</reference>
<evidence type="ECO:0000259" key="1">
    <source>
        <dbReference type="Pfam" id="PF03807"/>
    </source>
</evidence>
<dbReference type="Gene3D" id="1.10.1040.20">
    <property type="entry name" value="ProC-like, C-terminal domain"/>
    <property type="match status" value="1"/>
</dbReference>
<evidence type="ECO:0000313" key="4">
    <source>
        <dbReference type="Proteomes" id="UP000183209"/>
    </source>
</evidence>
<dbReference type="PANTHER" id="PTHR40459:SF1">
    <property type="entry name" value="CONSERVED HYPOTHETICAL ALANINE AND LEUCINE RICH PROTEIN"/>
    <property type="match status" value="1"/>
</dbReference>
<gene>
    <name evidence="3" type="ORF">SAMN04487906_2007</name>
</gene>
<dbReference type="EMBL" id="FPAG01000005">
    <property type="protein sequence ID" value="SFS87683.1"/>
    <property type="molecule type" value="Genomic_DNA"/>
</dbReference>
<proteinExistence type="predicted"/>
<evidence type="ECO:0000259" key="2">
    <source>
        <dbReference type="Pfam" id="PF10728"/>
    </source>
</evidence>
<dbReference type="Proteomes" id="UP000183209">
    <property type="component" value="Unassembled WGS sequence"/>
</dbReference>
<dbReference type="Gene3D" id="3.40.50.720">
    <property type="entry name" value="NAD(P)-binding Rossmann-like Domain"/>
    <property type="match status" value="1"/>
</dbReference>
<dbReference type="Pfam" id="PF03807">
    <property type="entry name" value="F420_oxidored"/>
    <property type="match status" value="1"/>
</dbReference>
<dbReference type="InterPro" id="IPR037108">
    <property type="entry name" value="TM1727-like_C_sf"/>
</dbReference>
<dbReference type="InterPro" id="IPR018931">
    <property type="entry name" value="DUF2520"/>
</dbReference>
<dbReference type="AlphaFoldDB" id="A0A1I6TES6"/>
<sequence>MTTVALIGAGNLATHLYKAFRNTEDIEVVQVYSRSELGSVSDEMNNRCIHDLQSLTTADIYIIAVSDDAIAEVSKQLPFTDRLVVHTSGSMPIEVIERTNKAGVFYPLQSFSKEKEVDFQQIPLCIEAENEEDLKVLEKLGRAISPKVFHINSAQRKAIHLSAVFVNNFTNHLYHIGSEICKENNIPFEILHPLIEETAKKIQTMNPKEAQTGPARRSDQKTINSQLQQLSNKSQKEIYELMTRSIIALYGREKL</sequence>
<dbReference type="SUPFAM" id="SSF51735">
    <property type="entry name" value="NAD(P)-binding Rossmann-fold domains"/>
    <property type="match status" value="1"/>
</dbReference>
<evidence type="ECO:0000313" key="3">
    <source>
        <dbReference type="EMBL" id="SFS87683.1"/>
    </source>
</evidence>
<dbReference type="SUPFAM" id="SSF48179">
    <property type="entry name" value="6-phosphogluconate dehydrogenase C-terminal domain-like"/>
    <property type="match status" value="1"/>
</dbReference>
<dbReference type="PANTHER" id="PTHR40459">
    <property type="entry name" value="CONSERVED HYPOTHETICAL ALANINE AND LEUCINE RICH PROTEIN"/>
    <property type="match status" value="1"/>
</dbReference>
<dbReference type="RefSeq" id="WP_074978574.1">
    <property type="nucleotide sequence ID" value="NZ_FPAG01000005.1"/>
</dbReference>
<dbReference type="InterPro" id="IPR028939">
    <property type="entry name" value="P5C_Rdtase_cat_N"/>
</dbReference>
<protein>
    <submittedName>
        <fullName evidence="3">Predicted oxidoreductase, contains short-chain dehydrogenase (SDR) and DUF2520 domains</fullName>
    </submittedName>
</protein>
<accession>A0A1I6TES6</accession>
<dbReference type="OrthoDB" id="9810755at2"/>
<dbReference type="InterPro" id="IPR036291">
    <property type="entry name" value="NAD(P)-bd_dom_sf"/>
</dbReference>
<organism evidence="3 4">
    <name type="scientific">Zhouia amylolytica</name>
    <dbReference type="NCBI Taxonomy" id="376730"/>
    <lineage>
        <taxon>Bacteria</taxon>
        <taxon>Pseudomonadati</taxon>
        <taxon>Bacteroidota</taxon>
        <taxon>Flavobacteriia</taxon>
        <taxon>Flavobacteriales</taxon>
        <taxon>Flavobacteriaceae</taxon>
        <taxon>Zhouia</taxon>
    </lineage>
</organism>
<dbReference type="InterPro" id="IPR008927">
    <property type="entry name" value="6-PGluconate_DH-like_C_sf"/>
</dbReference>
<feature type="domain" description="Pyrroline-5-carboxylate reductase catalytic N-terminal" evidence="1">
    <location>
        <begin position="3"/>
        <end position="86"/>
    </location>
</feature>